<organism evidence="1 2">
    <name type="scientific">Stylosanthes scabra</name>
    <dbReference type="NCBI Taxonomy" id="79078"/>
    <lineage>
        <taxon>Eukaryota</taxon>
        <taxon>Viridiplantae</taxon>
        <taxon>Streptophyta</taxon>
        <taxon>Embryophyta</taxon>
        <taxon>Tracheophyta</taxon>
        <taxon>Spermatophyta</taxon>
        <taxon>Magnoliopsida</taxon>
        <taxon>eudicotyledons</taxon>
        <taxon>Gunneridae</taxon>
        <taxon>Pentapetalae</taxon>
        <taxon>rosids</taxon>
        <taxon>fabids</taxon>
        <taxon>Fabales</taxon>
        <taxon>Fabaceae</taxon>
        <taxon>Papilionoideae</taxon>
        <taxon>50 kb inversion clade</taxon>
        <taxon>dalbergioids sensu lato</taxon>
        <taxon>Dalbergieae</taxon>
        <taxon>Pterocarpus clade</taxon>
        <taxon>Stylosanthes</taxon>
    </lineage>
</organism>
<name>A0ABU6S791_9FABA</name>
<protein>
    <submittedName>
        <fullName evidence="1">Uncharacterized protein</fullName>
    </submittedName>
</protein>
<reference evidence="1 2" key="1">
    <citation type="journal article" date="2023" name="Plants (Basel)">
        <title>Bridging the Gap: Combining Genomics and Transcriptomics Approaches to Understand Stylosanthes scabra, an Orphan Legume from the Brazilian Caatinga.</title>
        <authorList>
            <person name="Ferreira-Neto J.R.C."/>
            <person name="da Silva M.D."/>
            <person name="Binneck E."/>
            <person name="de Melo N.F."/>
            <person name="da Silva R.H."/>
            <person name="de Melo A.L.T.M."/>
            <person name="Pandolfi V."/>
            <person name="Bustamante F.O."/>
            <person name="Brasileiro-Vidal A.C."/>
            <person name="Benko-Iseppon A.M."/>
        </authorList>
    </citation>
    <scope>NUCLEOTIDE SEQUENCE [LARGE SCALE GENOMIC DNA]</scope>
    <source>
        <tissue evidence="1">Leaves</tissue>
    </source>
</reference>
<comment type="caution">
    <text evidence="1">The sequence shown here is derived from an EMBL/GenBank/DDBJ whole genome shotgun (WGS) entry which is preliminary data.</text>
</comment>
<sequence>MTTNEFFYYILFPNGAIEDGVLFQSSSPVFFRSHPVSTVRELKELMLSNIRGDGLREIGNIGYRFQSQQPDKKFVNQVIWINEDENVRATFEVRKVRGPSAPSSALRSPSRE</sequence>
<proteinExistence type="predicted"/>
<evidence type="ECO:0000313" key="2">
    <source>
        <dbReference type="Proteomes" id="UP001341840"/>
    </source>
</evidence>
<evidence type="ECO:0000313" key="1">
    <source>
        <dbReference type="EMBL" id="MED6132296.1"/>
    </source>
</evidence>
<gene>
    <name evidence="1" type="ORF">PIB30_017730</name>
</gene>
<dbReference type="EMBL" id="JASCZI010060467">
    <property type="protein sequence ID" value="MED6132296.1"/>
    <property type="molecule type" value="Genomic_DNA"/>
</dbReference>
<dbReference type="Proteomes" id="UP001341840">
    <property type="component" value="Unassembled WGS sequence"/>
</dbReference>
<keyword evidence="2" id="KW-1185">Reference proteome</keyword>
<accession>A0ABU6S791</accession>